<protein>
    <submittedName>
        <fullName evidence="2">Uncharacterized protein</fullName>
    </submittedName>
</protein>
<sequence>MTKASYPCMLKFISLLFLFVVIDCMNSQKYFHFANFLNHKKVEGNRKRAWGSNRLGSCVDSCVDNCTDKCVHNRVHNRLNTRGHGVSEGFSYVSCERPTFPRLYGKRRDVYWKGKSKWVIGARKIDQKEIKRKKNYHYAMKHMYDKNGRRIKEINKERKSLKKKKLFDYEGFKVDEIFTCLPEEDMEELREEELKRKSGEILHNNKYIDTYGVESDEDLGEI</sequence>
<dbReference type="Proteomes" id="UP000078560">
    <property type="component" value="Unassembled WGS sequence"/>
</dbReference>
<organism evidence="2 5">
    <name type="scientific">Plasmodium ovale curtisi</name>
    <dbReference type="NCBI Taxonomy" id="864141"/>
    <lineage>
        <taxon>Eukaryota</taxon>
        <taxon>Sar</taxon>
        <taxon>Alveolata</taxon>
        <taxon>Apicomplexa</taxon>
        <taxon>Aconoidasida</taxon>
        <taxon>Haemosporida</taxon>
        <taxon>Plasmodiidae</taxon>
        <taxon>Plasmodium</taxon>
        <taxon>Plasmodium (Plasmodium)</taxon>
    </lineage>
</organism>
<dbReference type="Proteomes" id="UP000078546">
    <property type="component" value="Unassembled WGS sequence"/>
</dbReference>
<reference evidence="2" key="2">
    <citation type="submission" date="2016-05" db="EMBL/GenBank/DDBJ databases">
        <authorList>
            <person name="Lavstsen T."/>
            <person name="Jespersen J.S."/>
        </authorList>
    </citation>
    <scope>NUCLEOTIDE SEQUENCE [LARGE SCALE GENOMIC DNA]</scope>
</reference>
<evidence type="ECO:0000256" key="1">
    <source>
        <dbReference type="SAM" id="SignalP"/>
    </source>
</evidence>
<gene>
    <name evidence="3" type="ORF">POVCU1_032360</name>
    <name evidence="2" type="ORF">POVCU2_0035130</name>
</gene>
<evidence type="ECO:0000313" key="2">
    <source>
        <dbReference type="EMBL" id="SBS86081.1"/>
    </source>
</evidence>
<dbReference type="EMBL" id="FLQU01000470">
    <property type="protein sequence ID" value="SBS86081.1"/>
    <property type="molecule type" value="Genomic_DNA"/>
</dbReference>
<dbReference type="EMBL" id="FLQV01000595">
    <property type="protein sequence ID" value="SBS96403.1"/>
    <property type="molecule type" value="Genomic_DNA"/>
</dbReference>
<name>A0A1A8W352_PLAOA</name>
<reference evidence="4 5" key="1">
    <citation type="submission" date="2016-05" db="EMBL/GenBank/DDBJ databases">
        <authorList>
            <person name="Naeem Raeece"/>
        </authorList>
    </citation>
    <scope>NUCLEOTIDE SEQUENCE [LARGE SCALE GENOMIC DNA]</scope>
</reference>
<keyword evidence="1" id="KW-0732">Signal</keyword>
<proteinExistence type="predicted"/>
<evidence type="ECO:0000313" key="4">
    <source>
        <dbReference type="Proteomes" id="UP000078546"/>
    </source>
</evidence>
<feature type="chain" id="PRO_5015059605" evidence="1">
    <location>
        <begin position="25"/>
        <end position="222"/>
    </location>
</feature>
<evidence type="ECO:0000313" key="5">
    <source>
        <dbReference type="Proteomes" id="UP000078560"/>
    </source>
</evidence>
<accession>A0A1A8W352</accession>
<evidence type="ECO:0000313" key="3">
    <source>
        <dbReference type="EMBL" id="SBS96403.1"/>
    </source>
</evidence>
<feature type="signal peptide" evidence="1">
    <location>
        <begin position="1"/>
        <end position="24"/>
    </location>
</feature>
<dbReference type="AlphaFoldDB" id="A0A1A8W352"/>